<feature type="compositionally biased region" description="Basic and acidic residues" evidence="1">
    <location>
        <begin position="258"/>
        <end position="270"/>
    </location>
</feature>
<proteinExistence type="predicted"/>
<name>A0A813F9M0_POLGL</name>
<dbReference type="EMBL" id="CAJNNV010020232">
    <property type="protein sequence ID" value="CAE8607017.1"/>
    <property type="molecule type" value="Genomic_DNA"/>
</dbReference>
<organism evidence="2 3">
    <name type="scientific">Polarella glacialis</name>
    <name type="common">Dinoflagellate</name>
    <dbReference type="NCBI Taxonomy" id="89957"/>
    <lineage>
        <taxon>Eukaryota</taxon>
        <taxon>Sar</taxon>
        <taxon>Alveolata</taxon>
        <taxon>Dinophyceae</taxon>
        <taxon>Suessiales</taxon>
        <taxon>Suessiaceae</taxon>
        <taxon>Polarella</taxon>
    </lineage>
</organism>
<feature type="compositionally biased region" description="Low complexity" evidence="1">
    <location>
        <begin position="347"/>
        <end position="396"/>
    </location>
</feature>
<evidence type="ECO:0000256" key="1">
    <source>
        <dbReference type="SAM" id="MobiDB-lite"/>
    </source>
</evidence>
<feature type="region of interest" description="Disordered" evidence="1">
    <location>
        <begin position="334"/>
        <end position="396"/>
    </location>
</feature>
<evidence type="ECO:0000313" key="2">
    <source>
        <dbReference type="EMBL" id="CAE8607017.1"/>
    </source>
</evidence>
<feature type="region of interest" description="Disordered" evidence="1">
    <location>
        <begin position="1"/>
        <end position="87"/>
    </location>
</feature>
<feature type="region of interest" description="Disordered" evidence="1">
    <location>
        <begin position="441"/>
        <end position="565"/>
    </location>
</feature>
<feature type="non-terminal residue" evidence="2">
    <location>
        <position position="565"/>
    </location>
</feature>
<feature type="compositionally biased region" description="Low complexity" evidence="1">
    <location>
        <begin position="449"/>
        <end position="494"/>
    </location>
</feature>
<gene>
    <name evidence="2" type="ORF">PGLA1383_LOCUS24965</name>
</gene>
<feature type="compositionally biased region" description="Low complexity" evidence="1">
    <location>
        <begin position="300"/>
        <end position="311"/>
    </location>
</feature>
<sequence length="565" mass="56483">MSPPPAEGEYLEVGFDGYEDNFSHHGAESDEEASGEAEAQGNSWPDPFDAGTEVSATSSRARSQLGEQAMEQVMDHDQTNRQRPEPLASVSVLGSSLQDSLVLTLATESSTADMMLSQLISPLAGGPDTLDAGGLGLPAPFRSPASPSSVAMGPEAVQVLEAAVDAAGSDCFCWTGTEDEHLVTTLSMADKVESPEPWEPLLTSTLTGIIDGALVSRRTVEDLDRAADSLVVSSASGRGSADGRDIQEAVTVEGMSSSRKEEELEKEKRGNLLPLPPEGVERARSSREQRRDSRTEEEAALAAAMMAEPEATQGSLSSPEELATTLIITVEEEGPCHLGKRPVSSEPPAAAPGSAADTADAADAAANAAGAADAGTSEPPASAAGAADAADSQSISDAKDDELKKAIVKELQAKALQTLLAGMELGSFEAACQDIKQEGPCQLGELPVSSDPAAAAPASAADTADAADAAAADAAGTSEPPASAAGAADAAEGPCQLGELPVSSEPPAAAPGSAADTADAADAAADAAGAADAGTSEPPASAAGAADAELPVSSEPPAAAPVSAA</sequence>
<feature type="compositionally biased region" description="Polar residues" evidence="1">
    <location>
        <begin position="54"/>
        <end position="66"/>
    </location>
</feature>
<protein>
    <submittedName>
        <fullName evidence="2">Uncharacterized protein</fullName>
    </submittedName>
</protein>
<reference evidence="2" key="1">
    <citation type="submission" date="2021-02" db="EMBL/GenBank/DDBJ databases">
        <authorList>
            <person name="Dougan E. K."/>
            <person name="Rhodes N."/>
            <person name="Thang M."/>
            <person name="Chan C."/>
        </authorList>
    </citation>
    <scope>NUCLEOTIDE SEQUENCE</scope>
</reference>
<dbReference type="AlphaFoldDB" id="A0A813F9M0"/>
<feature type="compositionally biased region" description="Low complexity" evidence="1">
    <location>
        <begin position="506"/>
        <end position="565"/>
    </location>
</feature>
<evidence type="ECO:0000313" key="3">
    <source>
        <dbReference type="Proteomes" id="UP000654075"/>
    </source>
</evidence>
<comment type="caution">
    <text evidence="2">The sequence shown here is derived from an EMBL/GenBank/DDBJ whole genome shotgun (WGS) entry which is preliminary data.</text>
</comment>
<accession>A0A813F9M0</accession>
<feature type="compositionally biased region" description="Basic and acidic residues" evidence="1">
    <location>
        <begin position="279"/>
        <end position="297"/>
    </location>
</feature>
<feature type="region of interest" description="Disordered" evidence="1">
    <location>
        <begin position="233"/>
        <end position="319"/>
    </location>
</feature>
<dbReference type="Proteomes" id="UP000654075">
    <property type="component" value="Unassembled WGS sequence"/>
</dbReference>
<feature type="compositionally biased region" description="Basic and acidic residues" evidence="1">
    <location>
        <begin position="73"/>
        <end position="84"/>
    </location>
</feature>
<keyword evidence="3" id="KW-1185">Reference proteome</keyword>